<proteinExistence type="predicted"/>
<gene>
    <name evidence="2" type="ORF">LC586_35405</name>
</gene>
<evidence type="ECO:0000313" key="2">
    <source>
        <dbReference type="EMBL" id="MCC5604309.1"/>
    </source>
</evidence>
<evidence type="ECO:0000259" key="1">
    <source>
        <dbReference type="Pfam" id="PF13460"/>
    </source>
</evidence>
<comment type="caution">
    <text evidence="2">The sequence shown here is derived from an EMBL/GenBank/DDBJ whole genome shotgun (WGS) entry which is preliminary data.</text>
</comment>
<dbReference type="Pfam" id="PF13460">
    <property type="entry name" value="NAD_binding_10"/>
    <property type="match status" value="1"/>
</dbReference>
<feature type="domain" description="NAD(P)-binding" evidence="1">
    <location>
        <begin position="7"/>
        <end position="72"/>
    </location>
</feature>
<dbReference type="EMBL" id="JAIVFQ010000120">
    <property type="protein sequence ID" value="MCC5604309.1"/>
    <property type="molecule type" value="Genomic_DNA"/>
</dbReference>
<dbReference type="InterPro" id="IPR036291">
    <property type="entry name" value="NAD(P)-bd_dom_sf"/>
</dbReference>
<dbReference type="SUPFAM" id="SSF51735">
    <property type="entry name" value="NAD(P)-binding Rossmann-fold domains"/>
    <property type="match status" value="1"/>
</dbReference>
<organism evidence="2 3">
    <name type="scientific">Nostoc favosum CHAB5714</name>
    <dbReference type="NCBI Taxonomy" id="2780399"/>
    <lineage>
        <taxon>Bacteria</taxon>
        <taxon>Bacillati</taxon>
        <taxon>Cyanobacteriota</taxon>
        <taxon>Cyanophyceae</taxon>
        <taxon>Nostocales</taxon>
        <taxon>Nostocaceae</taxon>
        <taxon>Nostoc</taxon>
        <taxon>Nostoc favosum</taxon>
    </lineage>
</organism>
<dbReference type="Proteomes" id="UP001199525">
    <property type="component" value="Unassembled WGS sequence"/>
</dbReference>
<accession>A0ABS8IKB8</accession>
<name>A0ABS8IKB8_9NOSO</name>
<dbReference type="Gene3D" id="3.40.50.720">
    <property type="entry name" value="NAD(P)-binding Rossmann-like Domain"/>
    <property type="match status" value="1"/>
</dbReference>
<keyword evidence="3" id="KW-1185">Reference proteome</keyword>
<protein>
    <submittedName>
        <fullName evidence="2">NAD(P)H-binding protein</fullName>
    </submittedName>
</protein>
<dbReference type="InterPro" id="IPR016040">
    <property type="entry name" value="NAD(P)-bd_dom"/>
</dbReference>
<sequence>MKIIVTGSLGNISKPLATELVQKGHSVTVISSKAERQKDIEAIGAKAAIGTMEDADFLSATFKGADVVYVMETLGAGAFFDPNYDVIAAHNKIGNNYKQAIEQSDFSRDVEKKKWFAMVCREPLTILYYIWKFLRLNLLNPV</sequence>
<reference evidence="2 3" key="1">
    <citation type="journal article" date="2021" name="Microorganisms">
        <title>Genome Evolution of Filamentous Cyanobacterium Nostoc Species: From Facultative Symbiosis to Free Living.</title>
        <authorList>
            <person name="Huo D."/>
            <person name="Li H."/>
            <person name="Cai F."/>
            <person name="Guo X."/>
            <person name="Qiao Z."/>
            <person name="Wang W."/>
            <person name="Yu G."/>
            <person name="Li R."/>
        </authorList>
    </citation>
    <scope>NUCLEOTIDE SEQUENCE [LARGE SCALE GENOMIC DNA]</scope>
    <source>
        <strain evidence="2 3">CHAB 5714</strain>
    </source>
</reference>
<dbReference type="RefSeq" id="WP_229490138.1">
    <property type="nucleotide sequence ID" value="NZ_JAIVFQ010000120.1"/>
</dbReference>
<evidence type="ECO:0000313" key="3">
    <source>
        <dbReference type="Proteomes" id="UP001199525"/>
    </source>
</evidence>